<gene>
    <name evidence="1" type="ORF">P0E79_13000</name>
</gene>
<dbReference type="AlphaFoldDB" id="A0AAW7KKS2"/>
<dbReference type="EMBL" id="JAREWH010000016">
    <property type="protein sequence ID" value="MDN3193408.1"/>
    <property type="molecule type" value="Genomic_DNA"/>
</dbReference>
<proteinExistence type="predicted"/>
<dbReference type="Proteomes" id="UP001173174">
    <property type="component" value="Unassembled WGS sequence"/>
</dbReference>
<organism evidence="1 2">
    <name type="scientific">Enterococcus faecalis</name>
    <name type="common">Streptococcus faecalis</name>
    <dbReference type="NCBI Taxonomy" id="1351"/>
    <lineage>
        <taxon>Bacteria</taxon>
        <taxon>Bacillati</taxon>
        <taxon>Bacillota</taxon>
        <taxon>Bacilli</taxon>
        <taxon>Lactobacillales</taxon>
        <taxon>Enterococcaceae</taxon>
        <taxon>Enterococcus</taxon>
    </lineage>
</organism>
<sequence length="82" mass="9847">MISKVLNNFNKKRQSRNKRKNIQENWYLDANILTDNSIEHVSQSKKMRKSDCFTQEDDPNFFTIPESRNSKYGIMYCYSEND</sequence>
<protein>
    <submittedName>
        <fullName evidence="1">Uncharacterized protein</fullName>
    </submittedName>
</protein>
<reference evidence="1" key="2">
    <citation type="submission" date="2023-03" db="EMBL/GenBank/DDBJ databases">
        <authorList>
            <person name="Zajac M."/>
            <person name="Kwit R."/>
            <person name="Wasyl D."/>
        </authorList>
    </citation>
    <scope>NUCLEOTIDE SEQUENCE</scope>
    <source>
        <strain evidence="1">691B_2</strain>
    </source>
</reference>
<evidence type="ECO:0000313" key="1">
    <source>
        <dbReference type="EMBL" id="MDN3193408.1"/>
    </source>
</evidence>
<dbReference type="RefSeq" id="WP_242385009.1">
    <property type="nucleotide sequence ID" value="NZ_CAKOCZ010000042.1"/>
</dbReference>
<name>A0AAW7KKS2_ENTFL</name>
<comment type="caution">
    <text evidence="1">The sequence shown here is derived from an EMBL/GenBank/DDBJ whole genome shotgun (WGS) entry which is preliminary data.</text>
</comment>
<evidence type="ECO:0000313" key="2">
    <source>
        <dbReference type="Proteomes" id="UP001173174"/>
    </source>
</evidence>
<reference evidence="1" key="1">
    <citation type="journal article" date="2023" name="Pathogens">
        <title>Prevalence of Enterococcus spp. and the Whole-Genome Characteristics of Enterococcus faecium and Enterococcus faecalis Strains Isolated from Free-Living Birds in Poland.</title>
        <authorList>
            <person name="Kwit R."/>
            <person name="Zajac M."/>
            <person name="Smialowska-Weglinska A."/>
            <person name="Skarzynska M."/>
            <person name="Bomba A."/>
            <person name="Lalak A."/>
            <person name="Skrzypiec E."/>
            <person name="Wojdat D."/>
            <person name="Koza W."/>
            <person name="Mikos-Wojewoda E."/>
            <person name="Pasim P."/>
            <person name="Skora M."/>
            <person name="Polak M."/>
            <person name="Wiacek J."/>
            <person name="Wasyl D."/>
        </authorList>
    </citation>
    <scope>NUCLEOTIDE SEQUENCE</scope>
    <source>
        <strain evidence="1">691B_2</strain>
    </source>
</reference>
<accession>A0AAW7KKS2</accession>